<comment type="similarity">
    <text evidence="1 4 5">Belongs to the universal ribosomal protein uL6 family.</text>
</comment>
<comment type="subunit">
    <text evidence="4">Part of the 50S ribosomal subunit.</text>
</comment>
<comment type="caution">
    <text evidence="8">The sequence shown here is derived from an EMBL/GenBank/DDBJ whole genome shotgun (WGS) entry which is preliminary data.</text>
</comment>
<dbReference type="Proteomes" id="UP000664417">
    <property type="component" value="Unassembled WGS sequence"/>
</dbReference>
<dbReference type="AlphaFoldDB" id="A0A8J7U7A2"/>
<feature type="domain" description="Large ribosomal subunit protein uL6 alpha-beta" evidence="7">
    <location>
        <begin position="11"/>
        <end position="82"/>
    </location>
</feature>
<dbReference type="PIRSF" id="PIRSF002162">
    <property type="entry name" value="Ribosomal_L6"/>
    <property type="match status" value="1"/>
</dbReference>
<dbReference type="InterPro" id="IPR019906">
    <property type="entry name" value="Ribosomal_uL6_bac-type"/>
</dbReference>
<evidence type="ECO:0000313" key="8">
    <source>
        <dbReference type="EMBL" id="MBO1322288.1"/>
    </source>
</evidence>
<keyword evidence="4 6" id="KW-0694">RNA-binding</keyword>
<evidence type="ECO:0000259" key="7">
    <source>
        <dbReference type="Pfam" id="PF00347"/>
    </source>
</evidence>
<dbReference type="GO" id="GO:0002181">
    <property type="term" value="P:cytoplasmic translation"/>
    <property type="evidence" value="ECO:0007669"/>
    <property type="project" value="TreeGrafter"/>
</dbReference>
<evidence type="ECO:0000256" key="6">
    <source>
        <dbReference type="RuleBase" id="RU003870"/>
    </source>
</evidence>
<dbReference type="InterPro" id="IPR020040">
    <property type="entry name" value="Ribosomal_uL6_a/b-dom"/>
</dbReference>
<evidence type="ECO:0000256" key="3">
    <source>
        <dbReference type="ARBA" id="ARBA00023274"/>
    </source>
</evidence>
<evidence type="ECO:0000256" key="5">
    <source>
        <dbReference type="RuleBase" id="RU003869"/>
    </source>
</evidence>
<evidence type="ECO:0000256" key="1">
    <source>
        <dbReference type="ARBA" id="ARBA00009356"/>
    </source>
</evidence>
<protein>
    <recommendedName>
        <fullName evidence="4">Large ribosomal subunit protein uL6</fullName>
    </recommendedName>
</protein>
<dbReference type="SUPFAM" id="SSF56053">
    <property type="entry name" value="Ribosomal protein L6"/>
    <property type="match status" value="2"/>
</dbReference>
<dbReference type="PANTHER" id="PTHR11655:SF14">
    <property type="entry name" value="LARGE RIBOSOMAL SUBUNIT PROTEIN UL6M"/>
    <property type="match status" value="1"/>
</dbReference>
<keyword evidence="3 4" id="KW-0687">Ribonucleoprotein</keyword>
<dbReference type="InterPro" id="IPR000702">
    <property type="entry name" value="Ribosomal_uL6-like"/>
</dbReference>
<dbReference type="HAMAP" id="MF_01365_B">
    <property type="entry name" value="Ribosomal_uL6_B"/>
    <property type="match status" value="1"/>
</dbReference>
<dbReference type="InterPro" id="IPR002358">
    <property type="entry name" value="Ribosomal_uL6_CS"/>
</dbReference>
<dbReference type="EMBL" id="JAFREP010000033">
    <property type="protein sequence ID" value="MBO1322288.1"/>
    <property type="molecule type" value="Genomic_DNA"/>
</dbReference>
<dbReference type="GO" id="GO:0003735">
    <property type="term" value="F:structural constituent of ribosome"/>
    <property type="evidence" value="ECO:0007669"/>
    <property type="project" value="UniProtKB-UniRule"/>
</dbReference>
<dbReference type="InterPro" id="IPR036789">
    <property type="entry name" value="Ribosomal_uL6-like_a/b-dom_sf"/>
</dbReference>
<proteinExistence type="inferred from homology"/>
<evidence type="ECO:0000256" key="2">
    <source>
        <dbReference type="ARBA" id="ARBA00022980"/>
    </source>
</evidence>
<reference evidence="8" key="1">
    <citation type="submission" date="2021-03" db="EMBL/GenBank/DDBJ databases">
        <authorList>
            <person name="Wang G."/>
        </authorList>
    </citation>
    <scope>NUCLEOTIDE SEQUENCE</scope>
    <source>
        <strain evidence="8">KCTC 12899</strain>
    </source>
</reference>
<evidence type="ECO:0000313" key="9">
    <source>
        <dbReference type="Proteomes" id="UP000664417"/>
    </source>
</evidence>
<keyword evidence="9" id="KW-1185">Reference proteome</keyword>
<dbReference type="GO" id="GO:0019843">
    <property type="term" value="F:rRNA binding"/>
    <property type="evidence" value="ECO:0007669"/>
    <property type="project" value="UniProtKB-UniRule"/>
</dbReference>
<evidence type="ECO:0000256" key="4">
    <source>
        <dbReference type="HAMAP-Rule" id="MF_01365"/>
    </source>
</evidence>
<feature type="domain" description="Large ribosomal subunit protein uL6 alpha-beta" evidence="7">
    <location>
        <begin position="90"/>
        <end position="169"/>
    </location>
</feature>
<keyword evidence="2 4" id="KW-0689">Ribosomal protein</keyword>
<dbReference type="GO" id="GO:0022625">
    <property type="term" value="C:cytosolic large ribosomal subunit"/>
    <property type="evidence" value="ECO:0007669"/>
    <property type="project" value="UniProtKB-UniRule"/>
</dbReference>
<dbReference type="PRINTS" id="PR00059">
    <property type="entry name" value="RIBOSOMALL6"/>
</dbReference>
<organism evidence="8 9">
    <name type="scientific">Acanthopleuribacter pedis</name>
    <dbReference type="NCBI Taxonomy" id="442870"/>
    <lineage>
        <taxon>Bacteria</taxon>
        <taxon>Pseudomonadati</taxon>
        <taxon>Acidobacteriota</taxon>
        <taxon>Holophagae</taxon>
        <taxon>Acanthopleuribacterales</taxon>
        <taxon>Acanthopleuribacteraceae</taxon>
        <taxon>Acanthopleuribacter</taxon>
    </lineage>
</organism>
<gene>
    <name evidence="4 8" type="primary">rplF</name>
    <name evidence="8" type="ORF">J3U88_27695</name>
</gene>
<dbReference type="Gene3D" id="3.90.930.12">
    <property type="entry name" value="Ribosomal protein L6, alpha-beta domain"/>
    <property type="match status" value="2"/>
</dbReference>
<keyword evidence="4 6" id="KW-0699">rRNA-binding</keyword>
<accession>A0A8J7U7A2</accession>
<dbReference type="Pfam" id="PF00347">
    <property type="entry name" value="Ribosomal_L6"/>
    <property type="match status" value="2"/>
</dbReference>
<sequence>MSRVGLKEIAIPTNVKTKIEGDTLFVEGPKGKLTAPIPAGIEAKMEDGKLSFSRGNDDGPTRAKHGLARALANNCVVGVTEGFKKSLQIIGVGYRVNVKGQTVELHLGYSHPINFPLPNGISATSEQDRQTKSIVLTVEGIDKQLVGQVAANIRSLRKPEPYKGKGVRYLGEQILRKAGKSGK</sequence>
<comment type="function">
    <text evidence="4 6">This protein binds to the 23S rRNA, and is important in its secondary structure. It is located near the subunit interface in the base of the L7/L12 stalk, and near the tRNA binding site of the peptidyltransferase center.</text>
</comment>
<dbReference type="PROSITE" id="PS00525">
    <property type="entry name" value="RIBOSOMAL_L6_1"/>
    <property type="match status" value="1"/>
</dbReference>
<name>A0A8J7U7A2_9BACT</name>
<dbReference type="FunFam" id="3.90.930.12:FF:000001">
    <property type="entry name" value="50S ribosomal protein L6"/>
    <property type="match status" value="1"/>
</dbReference>
<dbReference type="RefSeq" id="WP_207862258.1">
    <property type="nucleotide sequence ID" value="NZ_JAFREP010000033.1"/>
</dbReference>
<dbReference type="PANTHER" id="PTHR11655">
    <property type="entry name" value="60S/50S RIBOSOMAL PROTEIN L6/L9"/>
    <property type="match status" value="1"/>
</dbReference>
<dbReference type="NCBIfam" id="TIGR03654">
    <property type="entry name" value="L6_bact"/>
    <property type="match status" value="1"/>
</dbReference>